<gene>
    <name evidence="2" type="ORF">HNR05_000380</name>
</gene>
<feature type="compositionally biased region" description="Basic and acidic residues" evidence="1">
    <location>
        <begin position="53"/>
        <end position="94"/>
    </location>
</feature>
<comment type="caution">
    <text evidence="2">The sequence shown here is derived from an EMBL/GenBank/DDBJ whole genome shotgun (WGS) entry which is preliminary data.</text>
</comment>
<reference evidence="2 3" key="1">
    <citation type="submission" date="2020-07" db="EMBL/GenBank/DDBJ databases">
        <title>Sequencing the genomes of 1000 actinobacteria strains.</title>
        <authorList>
            <person name="Klenk H.-P."/>
        </authorList>
    </citation>
    <scope>NUCLEOTIDE SEQUENCE [LARGE SCALE GENOMIC DNA]</scope>
    <source>
        <strain evidence="2 3">LI1</strain>
    </source>
</reference>
<feature type="region of interest" description="Disordered" evidence="1">
    <location>
        <begin position="47"/>
        <end position="103"/>
    </location>
</feature>
<evidence type="ECO:0000313" key="3">
    <source>
        <dbReference type="Proteomes" id="UP000537260"/>
    </source>
</evidence>
<dbReference type="AlphaFoldDB" id="A0A7Z0J564"/>
<keyword evidence="3" id="KW-1185">Reference proteome</keyword>
<feature type="region of interest" description="Disordered" evidence="1">
    <location>
        <begin position="203"/>
        <end position="240"/>
    </location>
</feature>
<evidence type="ECO:0000313" key="2">
    <source>
        <dbReference type="EMBL" id="NYJ18589.1"/>
    </source>
</evidence>
<dbReference type="Proteomes" id="UP000537260">
    <property type="component" value="Unassembled WGS sequence"/>
</dbReference>
<evidence type="ECO:0000256" key="1">
    <source>
        <dbReference type="SAM" id="MobiDB-lite"/>
    </source>
</evidence>
<sequence>MVSRVAHGISTSSISGRVRSQLPTVGRACRDLVPRFRDWLAGSRRARSTEGYGLDHRTAGRGCRDPGHGLESGSRDLDTLDQRKGAKSTSDRGSRVSRPRTPFSRVAHGISTRSISGRVRTRLPNRGSRVSRPRSSVSRLAHGISTRSINGVGWICGGARGRLPNRGSSLSIPRAPVSRVAHGISTGSINGSARSTDRLHQRIDSINGSAPSTDRLDPRIGSEGTPESSQATQDALIGFA</sequence>
<name>A0A7Z0J564_9MICO</name>
<organism evidence="2 3">
    <name type="scientific">Glaciibacter psychrotolerans</name>
    <dbReference type="NCBI Taxonomy" id="670054"/>
    <lineage>
        <taxon>Bacteria</taxon>
        <taxon>Bacillati</taxon>
        <taxon>Actinomycetota</taxon>
        <taxon>Actinomycetes</taxon>
        <taxon>Micrococcales</taxon>
        <taxon>Microbacteriaceae</taxon>
        <taxon>Glaciibacter</taxon>
    </lineage>
</organism>
<accession>A0A7Z0J564</accession>
<protein>
    <submittedName>
        <fullName evidence="2">Uncharacterized protein</fullName>
    </submittedName>
</protein>
<proteinExistence type="predicted"/>
<dbReference type="EMBL" id="JACCFM010000001">
    <property type="protein sequence ID" value="NYJ18589.1"/>
    <property type="molecule type" value="Genomic_DNA"/>
</dbReference>